<evidence type="ECO:0000256" key="4">
    <source>
        <dbReference type="ARBA" id="ARBA00022807"/>
    </source>
</evidence>
<dbReference type="GO" id="GO:0006508">
    <property type="term" value="P:proteolysis"/>
    <property type="evidence" value="ECO:0007669"/>
    <property type="project" value="UniProtKB-KW"/>
</dbReference>
<dbReference type="Pfam" id="PF00112">
    <property type="entry name" value="Peptidase_C1"/>
    <property type="match status" value="1"/>
</dbReference>
<dbReference type="InterPro" id="IPR000668">
    <property type="entry name" value="Peptidase_C1A_C"/>
</dbReference>
<dbReference type="SMART" id="SM00645">
    <property type="entry name" value="Pept_C1"/>
    <property type="match status" value="1"/>
</dbReference>
<accession>A0A915D9I3</accession>
<dbReference type="InterPro" id="IPR000169">
    <property type="entry name" value="Pept_cys_AS"/>
</dbReference>
<evidence type="ECO:0000256" key="2">
    <source>
        <dbReference type="ARBA" id="ARBA00022670"/>
    </source>
</evidence>
<keyword evidence="6" id="KW-1133">Transmembrane helix</keyword>
<dbReference type="Proteomes" id="UP000887574">
    <property type="component" value="Unplaced"/>
</dbReference>
<dbReference type="AlphaFoldDB" id="A0A915D9I3"/>
<feature type="domain" description="Peptidase C1A papain C-terminal" evidence="7">
    <location>
        <begin position="180"/>
        <end position="342"/>
    </location>
</feature>
<evidence type="ECO:0000256" key="5">
    <source>
        <dbReference type="SAM" id="MobiDB-lite"/>
    </source>
</evidence>
<keyword evidence="4" id="KW-0788">Thiol protease</keyword>
<dbReference type="PANTHER" id="PTHR12411">
    <property type="entry name" value="CYSTEINE PROTEASE FAMILY C1-RELATED"/>
    <property type="match status" value="1"/>
</dbReference>
<evidence type="ECO:0000313" key="9">
    <source>
        <dbReference type="WBParaSite" id="jg17265"/>
    </source>
</evidence>
<keyword evidence="8" id="KW-1185">Reference proteome</keyword>
<dbReference type="PROSITE" id="PS00139">
    <property type="entry name" value="THIOL_PROTEASE_CYS"/>
    <property type="match status" value="1"/>
</dbReference>
<dbReference type="GO" id="GO:0008234">
    <property type="term" value="F:cysteine-type peptidase activity"/>
    <property type="evidence" value="ECO:0007669"/>
    <property type="project" value="UniProtKB-KW"/>
</dbReference>
<feature type="transmembrane region" description="Helical" evidence="6">
    <location>
        <begin position="68"/>
        <end position="93"/>
    </location>
</feature>
<keyword evidence="3" id="KW-0378">Hydrolase</keyword>
<evidence type="ECO:0000256" key="1">
    <source>
        <dbReference type="ARBA" id="ARBA00008455"/>
    </source>
</evidence>
<feature type="region of interest" description="Disordered" evidence="5">
    <location>
        <begin position="1"/>
        <end position="29"/>
    </location>
</feature>
<name>A0A915D9I3_9BILA</name>
<dbReference type="WBParaSite" id="jg17265">
    <property type="protein sequence ID" value="jg17265"/>
    <property type="gene ID" value="jg17265"/>
</dbReference>
<keyword evidence="6" id="KW-0472">Membrane</keyword>
<dbReference type="InterPro" id="IPR038765">
    <property type="entry name" value="Papain-like_cys_pep_sf"/>
</dbReference>
<dbReference type="SUPFAM" id="SSF54001">
    <property type="entry name" value="Cysteine proteinases"/>
    <property type="match status" value="1"/>
</dbReference>
<dbReference type="Gene3D" id="3.90.70.10">
    <property type="entry name" value="Cysteine proteinases"/>
    <property type="match status" value="1"/>
</dbReference>
<protein>
    <submittedName>
        <fullName evidence="9">Peptidase C1A papain C-terminal domain-containing protein</fullName>
    </submittedName>
</protein>
<evidence type="ECO:0000259" key="7">
    <source>
        <dbReference type="SMART" id="SM00645"/>
    </source>
</evidence>
<proteinExistence type="inferred from homology"/>
<reference evidence="9" key="1">
    <citation type="submission" date="2022-11" db="UniProtKB">
        <authorList>
            <consortium name="WormBaseParasite"/>
        </authorList>
    </citation>
    <scope>IDENTIFICATION</scope>
</reference>
<keyword evidence="6" id="KW-0812">Transmembrane</keyword>
<feature type="compositionally biased region" description="Basic residues" evidence="5">
    <location>
        <begin position="1"/>
        <end position="12"/>
    </location>
</feature>
<dbReference type="InterPro" id="IPR013128">
    <property type="entry name" value="Peptidase_C1A"/>
</dbReference>
<evidence type="ECO:0000256" key="3">
    <source>
        <dbReference type="ARBA" id="ARBA00022801"/>
    </source>
</evidence>
<comment type="similarity">
    <text evidence="1">Belongs to the peptidase C1 family.</text>
</comment>
<sequence length="346" mass="39076">MSTIIKRTKKSQKGVEDDQGSSRRPSTELSNFSEYIPADAMGRHHDSINLHAKSSHPQKQRRPFNWRCCIFSLISFIIVLVVIGTASGIFTYFRWDAHRKELKSTHEYLLKLVEQVNNAPEARWKAKFNPFGIKSTEYNHKSLKNVTAVKEYMAHLETFFKSEAMEMHLKELEQFADTNLPRSFDARDKWPHCTSLHHVPNQGGCGSCYAVASMGVASDRTCIHTNGSYKSELSALDVVGCCQVCGTCYGGDPIKALTYWALEGADCGTPCLPDEYPKAEAARTCQRKCQPGYYKNNYEQDKQFASIAYTLYPRKMTLDQGGKEKVIVPSVIGHFNDTSMTIIKEL</sequence>
<keyword evidence="2" id="KW-0645">Protease</keyword>
<evidence type="ECO:0000256" key="6">
    <source>
        <dbReference type="SAM" id="Phobius"/>
    </source>
</evidence>
<evidence type="ECO:0000313" key="8">
    <source>
        <dbReference type="Proteomes" id="UP000887574"/>
    </source>
</evidence>
<organism evidence="8 9">
    <name type="scientific">Ditylenchus dipsaci</name>
    <dbReference type="NCBI Taxonomy" id="166011"/>
    <lineage>
        <taxon>Eukaryota</taxon>
        <taxon>Metazoa</taxon>
        <taxon>Ecdysozoa</taxon>
        <taxon>Nematoda</taxon>
        <taxon>Chromadorea</taxon>
        <taxon>Rhabditida</taxon>
        <taxon>Tylenchina</taxon>
        <taxon>Tylenchomorpha</taxon>
        <taxon>Sphaerularioidea</taxon>
        <taxon>Anguinidae</taxon>
        <taxon>Anguininae</taxon>
        <taxon>Ditylenchus</taxon>
    </lineage>
</organism>